<keyword evidence="2" id="KW-1185">Reference proteome</keyword>
<organism evidence="1 2">
    <name type="scientific">Metabacillus malikii</name>
    <dbReference type="NCBI Taxonomy" id="1504265"/>
    <lineage>
        <taxon>Bacteria</taxon>
        <taxon>Bacillati</taxon>
        <taxon>Bacillota</taxon>
        <taxon>Bacilli</taxon>
        <taxon>Bacillales</taxon>
        <taxon>Bacillaceae</taxon>
        <taxon>Metabacillus</taxon>
    </lineage>
</organism>
<gene>
    <name evidence="1" type="ORF">J2S19_002986</name>
</gene>
<evidence type="ECO:0000313" key="1">
    <source>
        <dbReference type="EMBL" id="MDQ0231702.1"/>
    </source>
</evidence>
<name>A0ABT9ZHD1_9BACI</name>
<sequence length="43" mass="5109">MAIFIVIILLIYLYDFTKLRSQNAKIIEQNDKIISLLEQLNKK</sequence>
<dbReference type="EMBL" id="JAUSUD010000014">
    <property type="protein sequence ID" value="MDQ0231702.1"/>
    <property type="molecule type" value="Genomic_DNA"/>
</dbReference>
<protein>
    <submittedName>
        <fullName evidence="1">Uncharacterized protein</fullName>
    </submittedName>
</protein>
<accession>A0ABT9ZHD1</accession>
<evidence type="ECO:0000313" key="2">
    <source>
        <dbReference type="Proteomes" id="UP001234495"/>
    </source>
</evidence>
<reference evidence="1 2" key="1">
    <citation type="submission" date="2023-07" db="EMBL/GenBank/DDBJ databases">
        <title>Genomic Encyclopedia of Type Strains, Phase IV (KMG-IV): sequencing the most valuable type-strain genomes for metagenomic binning, comparative biology and taxonomic classification.</title>
        <authorList>
            <person name="Goeker M."/>
        </authorList>
    </citation>
    <scope>NUCLEOTIDE SEQUENCE [LARGE SCALE GENOMIC DNA]</scope>
    <source>
        <strain evidence="1 2">DSM 29005</strain>
    </source>
</reference>
<comment type="caution">
    <text evidence="1">The sequence shown here is derived from an EMBL/GenBank/DDBJ whole genome shotgun (WGS) entry which is preliminary data.</text>
</comment>
<proteinExistence type="predicted"/>
<dbReference type="Proteomes" id="UP001234495">
    <property type="component" value="Unassembled WGS sequence"/>
</dbReference>
<dbReference type="RefSeq" id="WP_307343101.1">
    <property type="nucleotide sequence ID" value="NZ_JAUSUD010000014.1"/>
</dbReference>